<dbReference type="Proteomes" id="UP000277582">
    <property type="component" value="Unassembled WGS sequence"/>
</dbReference>
<dbReference type="Pfam" id="PF00736">
    <property type="entry name" value="EF1_GNE"/>
    <property type="match status" value="1"/>
</dbReference>
<dbReference type="SMART" id="SM00888">
    <property type="entry name" value="EF1_GNE"/>
    <property type="match status" value="1"/>
</dbReference>
<evidence type="ECO:0000313" key="9">
    <source>
        <dbReference type="Proteomes" id="UP000277582"/>
    </source>
</evidence>
<dbReference type="InterPro" id="IPR014038">
    <property type="entry name" value="EF1B_bsu/dsu_GNE"/>
</dbReference>
<keyword evidence="5" id="KW-0648">Protein biosynthesis</keyword>
<comment type="caution">
    <text evidence="7">The sequence shown here is derived from an EMBL/GenBank/DDBJ whole genome shotgun (WGS) entry which is preliminary data.</text>
</comment>
<keyword evidence="9" id="KW-1185">Reference proteome</keyword>
<evidence type="ECO:0000313" key="10">
    <source>
        <dbReference type="Proteomes" id="UP000316217"/>
    </source>
</evidence>
<dbReference type="EMBL" id="RXII01000121">
    <property type="protein sequence ID" value="RZN58193.1"/>
    <property type="molecule type" value="Genomic_DNA"/>
</dbReference>
<evidence type="ECO:0000313" key="7">
    <source>
        <dbReference type="EMBL" id="RSN73601.1"/>
    </source>
</evidence>
<sequence length="102" mass="11626">MPSLWIQRTLRVIFMGKLGLVFRAILDGERKPSDIVEELKKRFGEFGVEVADYREEPIGFGVSQLELFLVGPDKEEISDKVEQILGEVKGISSFELDRISRV</sequence>
<evidence type="ECO:0000313" key="8">
    <source>
        <dbReference type="EMBL" id="RZN58193.1"/>
    </source>
</evidence>
<feature type="domain" description="Translation elongation factor EF1B beta/delta subunit guanine nucleotide exchange" evidence="6">
    <location>
        <begin position="17"/>
        <end position="102"/>
    </location>
</feature>
<organism evidence="7 9">
    <name type="scientific">Candidatus Methanodesulfokora washburnensis</name>
    <dbReference type="NCBI Taxonomy" id="2478471"/>
    <lineage>
        <taxon>Archaea</taxon>
        <taxon>Thermoproteota</taxon>
        <taxon>Candidatus Korarchaeia</taxon>
        <taxon>Candidatus Korarchaeia incertae sedis</taxon>
        <taxon>Candidatus Methanodesulfokora</taxon>
    </lineage>
</organism>
<dbReference type="SUPFAM" id="SSF54984">
    <property type="entry name" value="eEF-1beta-like"/>
    <property type="match status" value="1"/>
</dbReference>
<reference evidence="7 9" key="1">
    <citation type="submission" date="2018-10" db="EMBL/GenBank/DDBJ databases">
        <title>Co-occurring genomic capacity for anaerobic methane metabolism and dissimilatory sulfite reduction discovered in the Korarchaeota.</title>
        <authorList>
            <person name="Mckay L.J."/>
            <person name="Dlakic M."/>
            <person name="Fields M.W."/>
            <person name="Delmont T.O."/>
            <person name="Eren A.M."/>
            <person name="Jay Z.J."/>
            <person name="Klingelsmith K.B."/>
            <person name="Rusch D.B."/>
            <person name="Inskeep W.P."/>
        </authorList>
    </citation>
    <scope>NUCLEOTIDE SEQUENCE [LARGE SCALE GENOMIC DNA]</scope>
    <source>
        <strain evidence="7 9">MDKW</strain>
    </source>
</reference>
<evidence type="ECO:0000256" key="3">
    <source>
        <dbReference type="ARBA" id="ARBA00017600"/>
    </source>
</evidence>
<evidence type="ECO:0000256" key="2">
    <source>
        <dbReference type="ARBA" id="ARBA00007411"/>
    </source>
</evidence>
<dbReference type="PANTHER" id="PTHR39647:SF1">
    <property type="entry name" value="ELONGATION FACTOR 1-BETA"/>
    <property type="match status" value="1"/>
</dbReference>
<comment type="similarity">
    <text evidence="2">Belongs to the EF-1-beta/EF-1-delta family.</text>
</comment>
<dbReference type="Gene3D" id="3.30.70.60">
    <property type="match status" value="1"/>
</dbReference>
<evidence type="ECO:0000256" key="4">
    <source>
        <dbReference type="ARBA" id="ARBA00022768"/>
    </source>
</evidence>
<dbReference type="GO" id="GO:0003746">
    <property type="term" value="F:translation elongation factor activity"/>
    <property type="evidence" value="ECO:0007669"/>
    <property type="project" value="UniProtKB-KW"/>
</dbReference>
<proteinExistence type="inferred from homology"/>
<dbReference type="PANTHER" id="PTHR39647">
    <property type="entry name" value="ELONGATION FACTOR 1-BETA"/>
    <property type="match status" value="1"/>
</dbReference>
<dbReference type="InterPro" id="IPR036219">
    <property type="entry name" value="eEF-1beta-like_sf"/>
</dbReference>
<name>A0A429GI99_9CREN</name>
<gene>
    <name evidence="7" type="ORF">D6D85_10030</name>
    <name evidence="8" type="ORF">EF810_07880</name>
</gene>
<evidence type="ECO:0000256" key="5">
    <source>
        <dbReference type="ARBA" id="ARBA00022917"/>
    </source>
</evidence>
<dbReference type="AlphaFoldDB" id="A0A429GI99"/>
<accession>A0A429GI99</accession>
<dbReference type="InterPro" id="IPR004542">
    <property type="entry name" value="Transl_elong_EF1B_B_arc"/>
</dbReference>
<evidence type="ECO:0000259" key="6">
    <source>
        <dbReference type="SMART" id="SM00888"/>
    </source>
</evidence>
<dbReference type="InterPro" id="IPR014717">
    <property type="entry name" value="Transl_elong_EF1B/ribsomal_bS6"/>
</dbReference>
<evidence type="ECO:0000256" key="1">
    <source>
        <dbReference type="ARBA" id="ARBA00003815"/>
    </source>
</evidence>
<protein>
    <recommendedName>
        <fullName evidence="3">Elongation factor 1-beta</fullName>
    </recommendedName>
</protein>
<keyword evidence="4" id="KW-0251">Elongation factor</keyword>
<dbReference type="EMBL" id="RCOS01000113">
    <property type="protein sequence ID" value="RSN73601.1"/>
    <property type="molecule type" value="Genomic_DNA"/>
</dbReference>
<comment type="function">
    <text evidence="1">Promotes the exchange of GDP for GTP in EF-1-alpha/GDP, thus allowing the regeneration of EF-1-alpha/GTP that could then be used to form the ternary complex EF-1-alpha/GTP/AAtRNA.</text>
</comment>
<dbReference type="Proteomes" id="UP000316217">
    <property type="component" value="Unassembled WGS sequence"/>
</dbReference>
<reference evidence="8 10" key="2">
    <citation type="journal article" date="2019" name="Nat. Microbiol.">
        <title>Wide diversity of methane and short-chain alkane metabolisms in uncultured archaea.</title>
        <authorList>
            <person name="Borrel G."/>
            <person name="Adam P.S."/>
            <person name="McKay L.J."/>
            <person name="Chen L.X."/>
            <person name="Sierra-Garcia I.N."/>
            <person name="Sieber C.M."/>
            <person name="Letourneur Q."/>
            <person name="Ghozlane A."/>
            <person name="Andersen G.L."/>
            <person name="Li W.J."/>
            <person name="Hallam S.J."/>
            <person name="Muyzer G."/>
            <person name="de Oliveira V.M."/>
            <person name="Inskeep W.P."/>
            <person name="Banfield J.F."/>
            <person name="Gribaldo S."/>
        </authorList>
    </citation>
    <scope>NUCLEOTIDE SEQUENCE [LARGE SCALE GENOMIC DNA]</scope>
    <source>
        <strain evidence="8">NM4</strain>
    </source>
</reference>